<gene>
    <name evidence="2" type="ORF">PCOR1329_LOCUS71644</name>
</gene>
<protein>
    <submittedName>
        <fullName evidence="2">Uncharacterized protein</fullName>
    </submittedName>
</protein>
<reference evidence="2" key="1">
    <citation type="submission" date="2023-10" db="EMBL/GenBank/DDBJ databases">
        <authorList>
            <person name="Chen Y."/>
            <person name="Shah S."/>
            <person name="Dougan E. K."/>
            <person name="Thang M."/>
            <person name="Chan C."/>
        </authorList>
    </citation>
    <scope>NUCLEOTIDE SEQUENCE [LARGE SCALE GENOMIC DNA]</scope>
</reference>
<dbReference type="EMBL" id="CAUYUJ010019522">
    <property type="protein sequence ID" value="CAK0891801.1"/>
    <property type="molecule type" value="Genomic_DNA"/>
</dbReference>
<evidence type="ECO:0000256" key="1">
    <source>
        <dbReference type="SAM" id="MobiDB-lite"/>
    </source>
</evidence>
<dbReference type="Proteomes" id="UP001189429">
    <property type="component" value="Unassembled WGS sequence"/>
</dbReference>
<sequence length="119" mass="12624">EVDRALRLASESSLAQAKLEVEDVMKLEEQSGQRMRHLRGKVDELSRRMRAASWAAAGQPGVAEGAAAVTPAAGAPPRVALAARLAILGGAGAVGSLHRATRTSRMHRSWPGPSWAHDR</sequence>
<accession>A0ABN9X2D8</accession>
<proteinExistence type="predicted"/>
<feature type="region of interest" description="Disordered" evidence="1">
    <location>
        <begin position="97"/>
        <end position="119"/>
    </location>
</feature>
<comment type="caution">
    <text evidence="2">The sequence shown here is derived from an EMBL/GenBank/DDBJ whole genome shotgun (WGS) entry which is preliminary data.</text>
</comment>
<organism evidence="2 3">
    <name type="scientific">Prorocentrum cordatum</name>
    <dbReference type="NCBI Taxonomy" id="2364126"/>
    <lineage>
        <taxon>Eukaryota</taxon>
        <taxon>Sar</taxon>
        <taxon>Alveolata</taxon>
        <taxon>Dinophyceae</taxon>
        <taxon>Prorocentrales</taxon>
        <taxon>Prorocentraceae</taxon>
        <taxon>Prorocentrum</taxon>
    </lineage>
</organism>
<evidence type="ECO:0000313" key="3">
    <source>
        <dbReference type="Proteomes" id="UP001189429"/>
    </source>
</evidence>
<keyword evidence="3" id="KW-1185">Reference proteome</keyword>
<name>A0ABN9X2D8_9DINO</name>
<evidence type="ECO:0000313" key="2">
    <source>
        <dbReference type="EMBL" id="CAK0891801.1"/>
    </source>
</evidence>
<feature type="non-terminal residue" evidence="2">
    <location>
        <position position="1"/>
    </location>
</feature>
<feature type="compositionally biased region" description="Basic residues" evidence="1">
    <location>
        <begin position="99"/>
        <end position="108"/>
    </location>
</feature>